<dbReference type="InterPro" id="IPR021013">
    <property type="entry name" value="ATPase_Vma12"/>
</dbReference>
<feature type="transmembrane region" description="Helical" evidence="2">
    <location>
        <begin position="127"/>
        <end position="148"/>
    </location>
</feature>
<keyword evidence="2" id="KW-1133">Transmembrane helix</keyword>
<dbReference type="GO" id="GO:0070072">
    <property type="term" value="P:vacuolar proton-transporting V-type ATPase complex assembly"/>
    <property type="evidence" value="ECO:0007669"/>
    <property type="project" value="InterPro"/>
</dbReference>
<organism evidence="3 4">
    <name type="scientific">Jaapia argillacea MUCL 33604</name>
    <dbReference type="NCBI Taxonomy" id="933084"/>
    <lineage>
        <taxon>Eukaryota</taxon>
        <taxon>Fungi</taxon>
        <taxon>Dikarya</taxon>
        <taxon>Basidiomycota</taxon>
        <taxon>Agaricomycotina</taxon>
        <taxon>Agaricomycetes</taxon>
        <taxon>Agaricomycetidae</taxon>
        <taxon>Jaapiales</taxon>
        <taxon>Jaapiaceae</taxon>
        <taxon>Jaapia</taxon>
    </lineage>
</organism>
<keyword evidence="4" id="KW-1185">Reference proteome</keyword>
<evidence type="ECO:0000256" key="2">
    <source>
        <dbReference type="SAM" id="Phobius"/>
    </source>
</evidence>
<name>A0A067PRQ0_9AGAM</name>
<keyword evidence="2" id="KW-0812">Transmembrane</keyword>
<dbReference type="OrthoDB" id="3193718at2759"/>
<evidence type="ECO:0000313" key="4">
    <source>
        <dbReference type="Proteomes" id="UP000027265"/>
    </source>
</evidence>
<dbReference type="HOGENOM" id="CLU_083084_0_0_1"/>
<sequence length="251" mass="27879">MASLASIPRSEEEVPVSLEPHLLDALTPLLTVLPSPLAGHLSQYTQPNTSSTTIPYSLLFSISKWSRTLEGHAALTCHTPPLDPKSYTMVALLAGTRSFPDRAFPIYVSKEQTLEEERRRRISDRKAITTLLNALLSIGGAGFATWYAADHTGLRNEWRVLLALFAAMVVAISEGILYLIWSSRKASQEERKRKQKAIRATAVPPSTDVQTESTKEPLVVDKATDLEGEEEIDTRPLRHRKPPARADDEVR</sequence>
<feature type="transmembrane region" description="Helical" evidence="2">
    <location>
        <begin position="160"/>
        <end position="181"/>
    </location>
</feature>
<dbReference type="EMBL" id="KL197736">
    <property type="protein sequence ID" value="KDQ53001.1"/>
    <property type="molecule type" value="Genomic_DNA"/>
</dbReference>
<proteinExistence type="predicted"/>
<dbReference type="AlphaFoldDB" id="A0A067PRQ0"/>
<dbReference type="Proteomes" id="UP000027265">
    <property type="component" value="Unassembled WGS sequence"/>
</dbReference>
<accession>A0A067PRQ0</accession>
<feature type="compositionally biased region" description="Basic and acidic residues" evidence="1">
    <location>
        <begin position="213"/>
        <end position="225"/>
    </location>
</feature>
<dbReference type="Pfam" id="PF11712">
    <property type="entry name" value="Vma12"/>
    <property type="match status" value="1"/>
</dbReference>
<feature type="region of interest" description="Disordered" evidence="1">
    <location>
        <begin position="192"/>
        <end position="251"/>
    </location>
</feature>
<keyword evidence="2" id="KW-0472">Membrane</keyword>
<gene>
    <name evidence="3" type="ORF">JAAARDRAFT_210238</name>
</gene>
<reference evidence="4" key="1">
    <citation type="journal article" date="2014" name="Proc. Natl. Acad. Sci. U.S.A.">
        <title>Extensive sampling of basidiomycete genomes demonstrates inadequacy of the white-rot/brown-rot paradigm for wood decay fungi.</title>
        <authorList>
            <person name="Riley R."/>
            <person name="Salamov A.A."/>
            <person name="Brown D.W."/>
            <person name="Nagy L.G."/>
            <person name="Floudas D."/>
            <person name="Held B.W."/>
            <person name="Levasseur A."/>
            <person name="Lombard V."/>
            <person name="Morin E."/>
            <person name="Otillar R."/>
            <person name="Lindquist E.A."/>
            <person name="Sun H."/>
            <person name="LaButti K.M."/>
            <person name="Schmutz J."/>
            <person name="Jabbour D."/>
            <person name="Luo H."/>
            <person name="Baker S.E."/>
            <person name="Pisabarro A.G."/>
            <person name="Walton J.D."/>
            <person name="Blanchette R.A."/>
            <person name="Henrissat B."/>
            <person name="Martin F."/>
            <person name="Cullen D."/>
            <person name="Hibbett D.S."/>
            <person name="Grigoriev I.V."/>
        </authorList>
    </citation>
    <scope>NUCLEOTIDE SEQUENCE [LARGE SCALE GENOMIC DNA]</scope>
    <source>
        <strain evidence="4">MUCL 33604</strain>
    </source>
</reference>
<dbReference type="InParanoid" id="A0A067PRQ0"/>
<protein>
    <submittedName>
        <fullName evidence="3">Uncharacterized protein</fullName>
    </submittedName>
</protein>
<evidence type="ECO:0000313" key="3">
    <source>
        <dbReference type="EMBL" id="KDQ53001.1"/>
    </source>
</evidence>
<evidence type="ECO:0000256" key="1">
    <source>
        <dbReference type="SAM" id="MobiDB-lite"/>
    </source>
</evidence>